<gene>
    <name evidence="1" type="ORF">B9Q03_01880</name>
</gene>
<evidence type="ECO:0000313" key="1">
    <source>
        <dbReference type="EMBL" id="PSN92208.1"/>
    </source>
</evidence>
<dbReference type="Gene3D" id="3.10.310.30">
    <property type="match status" value="1"/>
</dbReference>
<dbReference type="InterPro" id="IPR052968">
    <property type="entry name" value="Nucleotide_metab_enz"/>
</dbReference>
<dbReference type="AlphaFoldDB" id="A0A2R6B126"/>
<dbReference type="Proteomes" id="UP000240322">
    <property type="component" value="Unassembled WGS sequence"/>
</dbReference>
<dbReference type="PANTHER" id="PTHR42146">
    <property type="entry name" value="3',5'-CYCLIC-NUCLEOTIDE PHOSPHODIESTERASE"/>
    <property type="match status" value="1"/>
</dbReference>
<name>A0A2R6B126_9ARCH</name>
<sequence length="320" mass="35833">MASTIFAHRRDVDGLMSAAIFLRVEPSSGVFFVDYGELNMGEFLNRFSEASRSSRRIVIADFGLDDFYLQRVKRALMEAVSLGVEVYWLDHHNWSERALKEVEATGIHLVKAGDRDACGAELVYNVFGGSDPYSRLLAQIAHRTDYHLELNCVDRVLVDVVDYYNTLTPPDCNGEMVSLARRVAEGILVDSKIYEDYLKYSELESEAVRSLLANIHLFEVGGFRVAVGFTRDPLSATKTCDIIREKVQSDIQVSVKNRKVSFRRSNPLVDCSDLARLFKGGGHDYAASGELDFEVVDEATMSRALNVIKERLGLALKTKG</sequence>
<dbReference type="InterPro" id="IPR038763">
    <property type="entry name" value="DHH_sf"/>
</dbReference>
<reference evidence="1 2" key="1">
    <citation type="submission" date="2017-04" db="EMBL/GenBank/DDBJ databases">
        <title>Novel microbial lineages endemic to geothermal iron-oxide mats fill important gaps in the evolutionary history of Archaea.</title>
        <authorList>
            <person name="Jay Z.J."/>
            <person name="Beam J.P."/>
            <person name="Dlakic M."/>
            <person name="Rusch D.B."/>
            <person name="Kozubal M.A."/>
            <person name="Inskeep W.P."/>
        </authorList>
    </citation>
    <scope>NUCLEOTIDE SEQUENCE [LARGE SCALE GENOMIC DNA]</scope>
    <source>
        <strain evidence="1">OSP_D</strain>
    </source>
</reference>
<organism evidence="1 2">
    <name type="scientific">Candidatus Marsarchaeota G2 archaeon OSP_D</name>
    <dbReference type="NCBI Taxonomy" id="1978157"/>
    <lineage>
        <taxon>Archaea</taxon>
        <taxon>Candidatus Marsarchaeota</taxon>
        <taxon>Candidatus Marsarchaeota group 2</taxon>
    </lineage>
</organism>
<dbReference type="SUPFAM" id="SSF64182">
    <property type="entry name" value="DHH phosphoesterases"/>
    <property type="match status" value="1"/>
</dbReference>
<evidence type="ECO:0000313" key="2">
    <source>
        <dbReference type="Proteomes" id="UP000240322"/>
    </source>
</evidence>
<proteinExistence type="predicted"/>
<comment type="caution">
    <text evidence="1">The sequence shown here is derived from an EMBL/GenBank/DDBJ whole genome shotgun (WGS) entry which is preliminary data.</text>
</comment>
<protein>
    <recommendedName>
        <fullName evidence="3">DHHA1 domain-containing protein</fullName>
    </recommendedName>
</protein>
<accession>A0A2R6B126</accession>
<dbReference type="EMBL" id="NEXE01000008">
    <property type="protein sequence ID" value="PSN92208.1"/>
    <property type="molecule type" value="Genomic_DNA"/>
</dbReference>
<evidence type="ECO:0008006" key="3">
    <source>
        <dbReference type="Google" id="ProtNLM"/>
    </source>
</evidence>
<dbReference type="PANTHER" id="PTHR42146:SF1">
    <property type="entry name" value="OLIGORIBONUCLEASE NRNB"/>
    <property type="match status" value="1"/>
</dbReference>